<feature type="transmembrane region" description="Helical" evidence="1">
    <location>
        <begin position="78"/>
        <end position="97"/>
    </location>
</feature>
<sequence>MLHFPKGKLMHARGPLFYALMGTLLYFCFQTQDHATQQKNDRPFAAHQHFMYFGSSAQTCGHRSHLSRITMARAVRGLLLFGGLYLWLRSFGSAFTAPARRGSPRSRWTVLHAEGDEGAMLVEHLLKPDVFLLDVRTLDEYADGHIDGSANIPHTQIEARAKELPADTSTPVVVYCAKGIRAQMAKRDLETLGYTNVVNGMTWLQVQETMQQL</sequence>
<comment type="caution">
    <text evidence="3">The sequence shown here is derived from an EMBL/GenBank/DDBJ whole genome shotgun (WGS) entry which is preliminary data.</text>
</comment>
<dbReference type="Gene3D" id="3.40.250.10">
    <property type="entry name" value="Rhodanese-like domain"/>
    <property type="match status" value="1"/>
</dbReference>
<dbReference type="InterPro" id="IPR036873">
    <property type="entry name" value="Rhodanese-like_dom_sf"/>
</dbReference>
<organism evidence="3 4">
    <name type="scientific">Durusdinium trenchii</name>
    <dbReference type="NCBI Taxonomy" id="1381693"/>
    <lineage>
        <taxon>Eukaryota</taxon>
        <taxon>Sar</taxon>
        <taxon>Alveolata</taxon>
        <taxon>Dinophyceae</taxon>
        <taxon>Suessiales</taxon>
        <taxon>Symbiodiniaceae</taxon>
        <taxon>Durusdinium</taxon>
    </lineage>
</organism>
<keyword evidence="1" id="KW-0812">Transmembrane</keyword>
<accession>A0ABP0IGU9</accession>
<dbReference type="PROSITE" id="PS50206">
    <property type="entry name" value="RHODANESE_3"/>
    <property type="match status" value="1"/>
</dbReference>
<dbReference type="EMBL" id="CAXAMN010002891">
    <property type="protein sequence ID" value="CAK9001821.1"/>
    <property type="molecule type" value="Genomic_DNA"/>
</dbReference>
<keyword evidence="1" id="KW-0472">Membrane</keyword>
<protein>
    <recommendedName>
        <fullName evidence="2">Rhodanese domain-containing protein</fullName>
    </recommendedName>
</protein>
<evidence type="ECO:0000259" key="2">
    <source>
        <dbReference type="PROSITE" id="PS50206"/>
    </source>
</evidence>
<dbReference type="SUPFAM" id="SSF52821">
    <property type="entry name" value="Rhodanese/Cell cycle control phosphatase"/>
    <property type="match status" value="1"/>
</dbReference>
<dbReference type="Pfam" id="PF00581">
    <property type="entry name" value="Rhodanese"/>
    <property type="match status" value="1"/>
</dbReference>
<name>A0ABP0IGU9_9DINO</name>
<dbReference type="PANTHER" id="PTHR43031:SF1">
    <property type="entry name" value="PYRIDINE NUCLEOTIDE-DISULPHIDE OXIDOREDUCTASE"/>
    <property type="match status" value="1"/>
</dbReference>
<reference evidence="3 4" key="1">
    <citation type="submission" date="2024-02" db="EMBL/GenBank/DDBJ databases">
        <authorList>
            <person name="Chen Y."/>
            <person name="Shah S."/>
            <person name="Dougan E. K."/>
            <person name="Thang M."/>
            <person name="Chan C."/>
        </authorList>
    </citation>
    <scope>NUCLEOTIDE SEQUENCE [LARGE SCALE GENOMIC DNA]</scope>
</reference>
<dbReference type="CDD" id="cd00158">
    <property type="entry name" value="RHOD"/>
    <property type="match status" value="1"/>
</dbReference>
<evidence type="ECO:0000256" key="1">
    <source>
        <dbReference type="SAM" id="Phobius"/>
    </source>
</evidence>
<gene>
    <name evidence="3" type="ORF">CCMP2556_LOCUS6609</name>
</gene>
<keyword evidence="4" id="KW-1185">Reference proteome</keyword>
<evidence type="ECO:0000313" key="3">
    <source>
        <dbReference type="EMBL" id="CAK9001821.1"/>
    </source>
</evidence>
<dbReference type="Proteomes" id="UP001642484">
    <property type="component" value="Unassembled WGS sequence"/>
</dbReference>
<feature type="domain" description="Rhodanese" evidence="2">
    <location>
        <begin position="126"/>
        <end position="212"/>
    </location>
</feature>
<evidence type="ECO:0000313" key="4">
    <source>
        <dbReference type="Proteomes" id="UP001642484"/>
    </source>
</evidence>
<dbReference type="PANTHER" id="PTHR43031">
    <property type="entry name" value="FAD-DEPENDENT OXIDOREDUCTASE"/>
    <property type="match status" value="1"/>
</dbReference>
<dbReference type="InterPro" id="IPR050229">
    <property type="entry name" value="GlpE_sulfurtransferase"/>
</dbReference>
<dbReference type="SMART" id="SM00450">
    <property type="entry name" value="RHOD"/>
    <property type="match status" value="1"/>
</dbReference>
<feature type="transmembrane region" description="Helical" evidence="1">
    <location>
        <begin position="12"/>
        <end position="29"/>
    </location>
</feature>
<keyword evidence="1" id="KW-1133">Transmembrane helix</keyword>
<dbReference type="InterPro" id="IPR001763">
    <property type="entry name" value="Rhodanese-like_dom"/>
</dbReference>
<proteinExistence type="predicted"/>